<evidence type="ECO:0000256" key="1">
    <source>
        <dbReference type="ARBA" id="ARBA00022630"/>
    </source>
</evidence>
<dbReference type="GO" id="GO:0016655">
    <property type="term" value="F:oxidoreductase activity, acting on NAD(P)H, quinone or similar compound as acceptor"/>
    <property type="evidence" value="ECO:0007669"/>
    <property type="project" value="InterPro"/>
</dbReference>
<comment type="caution">
    <text evidence="6">Lacks conserved residue(s) required for the propagation of feature annotation.</text>
</comment>
<accession>A0A238KLF5</accession>
<evidence type="ECO:0000259" key="7">
    <source>
        <dbReference type="Pfam" id="PF02525"/>
    </source>
</evidence>
<evidence type="ECO:0000313" key="9">
    <source>
        <dbReference type="Proteomes" id="UP000203464"/>
    </source>
</evidence>
<dbReference type="GO" id="GO:0010181">
    <property type="term" value="F:FMN binding"/>
    <property type="evidence" value="ECO:0007669"/>
    <property type="project" value="UniProtKB-UniRule"/>
</dbReference>
<dbReference type="EC" id="1.7.1.17" evidence="6"/>
<keyword evidence="3 6" id="KW-0560">Oxidoreductase</keyword>
<dbReference type="InterPro" id="IPR029039">
    <property type="entry name" value="Flavoprotein-like_sf"/>
</dbReference>
<dbReference type="PANTHER" id="PTHR43741">
    <property type="entry name" value="FMN-DEPENDENT NADH-AZOREDUCTASE 1"/>
    <property type="match status" value="1"/>
</dbReference>
<dbReference type="AlphaFoldDB" id="A0A238KLF5"/>
<dbReference type="RefSeq" id="WP_093997352.1">
    <property type="nucleotide sequence ID" value="NZ_FXYD01000005.1"/>
</dbReference>
<dbReference type="GO" id="GO:0016652">
    <property type="term" value="F:oxidoreductase activity, acting on NAD(P)H as acceptor"/>
    <property type="evidence" value="ECO:0007669"/>
    <property type="project" value="UniProtKB-UniRule"/>
</dbReference>
<organism evidence="8 9">
    <name type="scientific">Octadecabacter ascidiaceicola</name>
    <dbReference type="NCBI Taxonomy" id="1655543"/>
    <lineage>
        <taxon>Bacteria</taxon>
        <taxon>Pseudomonadati</taxon>
        <taxon>Pseudomonadota</taxon>
        <taxon>Alphaproteobacteria</taxon>
        <taxon>Rhodobacterales</taxon>
        <taxon>Roseobacteraceae</taxon>
        <taxon>Octadecabacter</taxon>
    </lineage>
</organism>
<comment type="cofactor">
    <cofactor evidence="6">
        <name>FMN</name>
        <dbReference type="ChEBI" id="CHEBI:58210"/>
    </cofactor>
    <text evidence="6">Binds 1 FMN per subunit.</text>
</comment>
<dbReference type="InterPro" id="IPR050104">
    <property type="entry name" value="FMN-dep_NADH:Q_OxRdtase_AzoR1"/>
</dbReference>
<dbReference type="PANTHER" id="PTHR43741:SF2">
    <property type="entry name" value="FMN-DEPENDENT NADH:QUINONE OXIDOREDUCTASE"/>
    <property type="match status" value="1"/>
</dbReference>
<dbReference type="SUPFAM" id="SSF52218">
    <property type="entry name" value="Flavoproteins"/>
    <property type="match status" value="1"/>
</dbReference>
<dbReference type="EC" id="1.6.5.-" evidence="6"/>
<feature type="binding site" evidence="6">
    <location>
        <position position="10"/>
    </location>
    <ligand>
        <name>FMN</name>
        <dbReference type="ChEBI" id="CHEBI:58210"/>
    </ligand>
</feature>
<comment type="catalytic activity">
    <reaction evidence="6">
        <text>2 a quinone + NADH + H(+) = 2 a 1,4-benzosemiquinone + NAD(+)</text>
        <dbReference type="Rhea" id="RHEA:65952"/>
        <dbReference type="ChEBI" id="CHEBI:15378"/>
        <dbReference type="ChEBI" id="CHEBI:57540"/>
        <dbReference type="ChEBI" id="CHEBI:57945"/>
        <dbReference type="ChEBI" id="CHEBI:132124"/>
        <dbReference type="ChEBI" id="CHEBI:134225"/>
    </reaction>
</comment>
<dbReference type="HAMAP" id="MF_01216">
    <property type="entry name" value="Azoreductase_type1"/>
    <property type="match status" value="1"/>
</dbReference>
<dbReference type="InterPro" id="IPR023048">
    <property type="entry name" value="NADH:quinone_OxRdtase_FMN_depd"/>
</dbReference>
<comment type="function">
    <text evidence="6">Also exhibits azoreductase activity. Catalyzes the reductive cleavage of the azo bond in aromatic azo compounds to the corresponding amines.</text>
</comment>
<keyword evidence="1 6" id="KW-0285">Flavoprotein</keyword>
<comment type="function">
    <text evidence="6">Quinone reductase that provides resistance to thiol-specific stress caused by electrophilic quinones.</text>
</comment>
<evidence type="ECO:0000256" key="4">
    <source>
        <dbReference type="ARBA" id="ARBA00023027"/>
    </source>
</evidence>
<dbReference type="Proteomes" id="UP000203464">
    <property type="component" value="Unassembled WGS sequence"/>
</dbReference>
<keyword evidence="2 6" id="KW-0288">FMN</keyword>
<reference evidence="9" key="1">
    <citation type="submission" date="2017-05" db="EMBL/GenBank/DDBJ databases">
        <authorList>
            <person name="Rodrigo-Torres L."/>
            <person name="Arahal R. D."/>
            <person name="Lucena T."/>
        </authorList>
    </citation>
    <scope>NUCLEOTIDE SEQUENCE [LARGE SCALE GENOMIC DNA]</scope>
    <source>
        <strain evidence="9">CECT 8868</strain>
    </source>
</reference>
<sequence>MTHTLHIDASANTETSISRAASAKLVADLGGTVTIRDLATTPLPQIDGAWAVSRLVDPDNQSDEDKDRLALSDSLIAELQAADTIVIGTPIYNFAAPASLKAWMDLVARPRVTFRYTENGPEGLLSGKKAIVAVASGGVAIGTPADFLTPHLRFFLSFIGITDVEFVAAKDIASAAAA</sequence>
<feature type="binding site" evidence="6">
    <location>
        <begin position="16"/>
        <end position="18"/>
    </location>
    <ligand>
        <name>FMN</name>
        <dbReference type="ChEBI" id="CHEBI:58210"/>
    </ligand>
</feature>
<evidence type="ECO:0000313" key="8">
    <source>
        <dbReference type="EMBL" id="SMX43583.1"/>
    </source>
</evidence>
<name>A0A238KLF5_9RHOB</name>
<gene>
    <name evidence="6 8" type="primary">azoR</name>
    <name evidence="8" type="ORF">OCA8868_02996</name>
</gene>
<evidence type="ECO:0000256" key="5">
    <source>
        <dbReference type="ARBA" id="ARBA00048542"/>
    </source>
</evidence>
<dbReference type="InterPro" id="IPR003680">
    <property type="entry name" value="Flavodoxin_fold"/>
</dbReference>
<keyword evidence="4 6" id="KW-0520">NAD</keyword>
<comment type="similarity">
    <text evidence="6">Belongs to the azoreductase type 1 family.</text>
</comment>
<dbReference type="Pfam" id="PF02525">
    <property type="entry name" value="Flavodoxin_2"/>
    <property type="match status" value="1"/>
</dbReference>
<dbReference type="EMBL" id="FXYD01000005">
    <property type="protein sequence ID" value="SMX43583.1"/>
    <property type="molecule type" value="Genomic_DNA"/>
</dbReference>
<dbReference type="Gene3D" id="3.40.50.360">
    <property type="match status" value="1"/>
</dbReference>
<comment type="catalytic activity">
    <reaction evidence="5">
        <text>N,N-dimethyl-1,4-phenylenediamine + anthranilate + 2 NAD(+) = 2-(4-dimethylaminophenyl)diazenylbenzoate + 2 NADH + 2 H(+)</text>
        <dbReference type="Rhea" id="RHEA:55872"/>
        <dbReference type="ChEBI" id="CHEBI:15378"/>
        <dbReference type="ChEBI" id="CHEBI:15783"/>
        <dbReference type="ChEBI" id="CHEBI:16567"/>
        <dbReference type="ChEBI" id="CHEBI:57540"/>
        <dbReference type="ChEBI" id="CHEBI:57945"/>
        <dbReference type="ChEBI" id="CHEBI:71579"/>
        <dbReference type="EC" id="1.7.1.17"/>
    </reaction>
    <physiologicalReaction direction="right-to-left" evidence="5">
        <dbReference type="Rhea" id="RHEA:55874"/>
    </physiologicalReaction>
</comment>
<evidence type="ECO:0000256" key="2">
    <source>
        <dbReference type="ARBA" id="ARBA00022643"/>
    </source>
</evidence>
<protein>
    <recommendedName>
        <fullName evidence="6">FMN dependent NADH:quinone oxidoreductase</fullName>
        <ecNumber evidence="6">1.6.5.-</ecNumber>
    </recommendedName>
    <alternativeName>
        <fullName evidence="6">Azo-dye reductase</fullName>
    </alternativeName>
    <alternativeName>
        <fullName evidence="6">FMN-dependent NADH-azo compound oxidoreductase</fullName>
    </alternativeName>
    <alternativeName>
        <fullName evidence="6">FMN-dependent NADH-azoreductase</fullName>
        <ecNumber evidence="6">1.7.1.17</ecNumber>
    </alternativeName>
</protein>
<dbReference type="GO" id="GO:0009055">
    <property type="term" value="F:electron transfer activity"/>
    <property type="evidence" value="ECO:0007669"/>
    <property type="project" value="UniProtKB-UniRule"/>
</dbReference>
<evidence type="ECO:0000256" key="3">
    <source>
        <dbReference type="ARBA" id="ARBA00023002"/>
    </source>
</evidence>
<dbReference type="OrthoDB" id="9787136at2"/>
<evidence type="ECO:0000256" key="6">
    <source>
        <dbReference type="HAMAP-Rule" id="MF_01216"/>
    </source>
</evidence>
<feature type="domain" description="Flavodoxin-like fold" evidence="7">
    <location>
        <begin position="3"/>
        <end position="176"/>
    </location>
</feature>
<comment type="subunit">
    <text evidence="6">Homodimer.</text>
</comment>
<keyword evidence="9" id="KW-1185">Reference proteome</keyword>
<proteinExistence type="inferred from homology"/>